<proteinExistence type="predicted"/>
<organism evidence="1 2">
    <name type="scientific">Hymenobacter amundsenii</name>
    <dbReference type="NCBI Taxonomy" id="2006685"/>
    <lineage>
        <taxon>Bacteria</taxon>
        <taxon>Pseudomonadati</taxon>
        <taxon>Bacteroidota</taxon>
        <taxon>Cytophagia</taxon>
        <taxon>Cytophagales</taxon>
        <taxon>Hymenobacteraceae</taxon>
        <taxon>Hymenobacter</taxon>
    </lineage>
</organism>
<keyword evidence="1" id="KW-0540">Nuclease</keyword>
<dbReference type="Proteomes" id="UP000197277">
    <property type="component" value="Unassembled WGS sequence"/>
</dbReference>
<dbReference type="GO" id="GO:0004527">
    <property type="term" value="F:exonuclease activity"/>
    <property type="evidence" value="ECO:0007669"/>
    <property type="project" value="UniProtKB-KW"/>
</dbReference>
<comment type="caution">
    <text evidence="1">The sequence shown here is derived from an EMBL/GenBank/DDBJ whole genome shotgun (WGS) entry which is preliminary data.</text>
</comment>
<dbReference type="GO" id="GO:0004386">
    <property type="term" value="F:helicase activity"/>
    <property type="evidence" value="ECO:0007669"/>
    <property type="project" value="UniProtKB-KW"/>
</dbReference>
<keyword evidence="1" id="KW-0067">ATP-binding</keyword>
<sequence>MIIRRWLLFPVLFCLLFIGLAAFGPVDNPTRSLGNNSFERGETLQYKVHYGLINAAEATIELDDDVHRVNDRPCYRATVTGRTTGSFDYFLRIRDTWRSYVDTTSILPQRFFRNIEEKSYRKRETVDFDHIRDMADVESYKKDKNDMKRGSFKVPNNVQDIVSGFYYLRTINYDQRRPGEVIRVQGFFDGDVFSMDVTYKGRETVTTKAGTIRAIRLVPKMPVNKIFNGENAVSVYLSDDQNKIPVLIQAEMFVGSVKVDLYKYKGLRNRLNLIAQR</sequence>
<dbReference type="RefSeq" id="WP_088464407.1">
    <property type="nucleotide sequence ID" value="NZ_NIRR01000015.1"/>
</dbReference>
<gene>
    <name evidence="1" type="ORF">CDA63_10470</name>
</gene>
<evidence type="ECO:0000313" key="1">
    <source>
        <dbReference type="EMBL" id="OWP63113.1"/>
    </source>
</evidence>
<dbReference type="InterPro" id="IPR021457">
    <property type="entry name" value="DUF3108"/>
</dbReference>
<keyword evidence="1" id="KW-0378">Hydrolase</keyword>
<protein>
    <submittedName>
        <fullName evidence="1">ATP-dependent exodnase (Exonuclease V) alpha subunit-helicase superfamily I member</fullName>
    </submittedName>
</protein>
<dbReference type="AlphaFoldDB" id="A0A246FNE0"/>
<dbReference type="EMBL" id="NIRR01000015">
    <property type="protein sequence ID" value="OWP63113.1"/>
    <property type="molecule type" value="Genomic_DNA"/>
</dbReference>
<keyword evidence="1" id="KW-0269">Exonuclease</keyword>
<evidence type="ECO:0000313" key="2">
    <source>
        <dbReference type="Proteomes" id="UP000197277"/>
    </source>
</evidence>
<keyword evidence="2" id="KW-1185">Reference proteome</keyword>
<dbReference type="OrthoDB" id="9808473at2"/>
<name>A0A246FNE0_9BACT</name>
<accession>A0A246FNE0</accession>
<keyword evidence="1" id="KW-0347">Helicase</keyword>
<dbReference type="Pfam" id="PF11306">
    <property type="entry name" value="DUF3108"/>
    <property type="match status" value="1"/>
</dbReference>
<keyword evidence="1" id="KW-0547">Nucleotide-binding</keyword>
<reference evidence="1 2" key="1">
    <citation type="submission" date="2017-06" db="EMBL/GenBank/DDBJ databases">
        <title>Hymenobacter amundsenii sp. nov. isolated from regoliths in Antarctica.</title>
        <authorList>
            <person name="Sedlacek I."/>
            <person name="Kralova S."/>
            <person name="Pantucek R."/>
            <person name="Svec P."/>
            <person name="Holochova P."/>
            <person name="Stankova E."/>
            <person name="Vrbovska V."/>
            <person name="Busse H.-J."/>
        </authorList>
    </citation>
    <scope>NUCLEOTIDE SEQUENCE [LARGE SCALE GENOMIC DNA]</scope>
    <source>
        <strain evidence="1 2">CCM 8682</strain>
    </source>
</reference>